<evidence type="ECO:0000256" key="7">
    <source>
        <dbReference type="ARBA" id="ARBA00068674"/>
    </source>
</evidence>
<reference evidence="11 12" key="1">
    <citation type="submission" date="2020-02" db="EMBL/GenBank/DDBJ databases">
        <authorList>
            <person name="Chen W.-M."/>
        </authorList>
    </citation>
    <scope>NUCLEOTIDE SEQUENCE [LARGE SCALE GENOMIC DNA]</scope>
    <source>
        <strain evidence="11 12">KMS-5</strain>
    </source>
</reference>
<dbReference type="EMBL" id="JAAIVJ010000007">
    <property type="protein sequence ID" value="NEY91074.1"/>
    <property type="molecule type" value="Genomic_DNA"/>
</dbReference>
<keyword evidence="3" id="KW-0285">Flavoprotein</keyword>
<dbReference type="PIRSF" id="PIRSF000089">
    <property type="entry name" value="Electra_flavoP_a"/>
    <property type="match status" value="1"/>
</dbReference>
<sequence length="303" mass="30494">MAVLLLADVNGAQLATDAVAKALTAVKGLGEVHLLVAGPASAAAEAAKLEGAAKVLHAEDAGHGLAESLADLIVGLAGGYSHIAAPATAFSKNVLPRVAALLDVMVLSDVTAVVDADTFERPIYAGNAIQTVKSGDAKKVFTVRTAAFAAAGNGGSAGVEAVAAKSSDLSTWVEDRVAASDRPELTSAKVVVSGGRGVGSKESFDLIEKLADKLGAAVGASRAAVDSGYAPNDWQVGQTGKVVAPQLYVAIGISGAIQHLAGMKDSKIIVAINKDEEAPIFQVADYGLVADLFAAVPEMTGKL</sequence>
<feature type="binding site" evidence="9">
    <location>
        <begin position="221"/>
        <end position="222"/>
    </location>
    <ligand>
        <name>FAD</name>
        <dbReference type="ChEBI" id="CHEBI:57692"/>
    </ligand>
</feature>
<feature type="binding site" evidence="9">
    <location>
        <position position="273"/>
    </location>
    <ligand>
        <name>FAD</name>
        <dbReference type="ChEBI" id="CHEBI:57692"/>
    </ligand>
</feature>
<gene>
    <name evidence="11" type="ORF">G4Z14_12270</name>
</gene>
<evidence type="ECO:0000256" key="4">
    <source>
        <dbReference type="ARBA" id="ARBA00022827"/>
    </source>
</evidence>
<dbReference type="FunFam" id="3.40.50.1220:FF:000001">
    <property type="entry name" value="Electron transfer flavoprotein, alpha subunit"/>
    <property type="match status" value="1"/>
</dbReference>
<keyword evidence="2" id="KW-0813">Transport</keyword>
<dbReference type="InterPro" id="IPR014730">
    <property type="entry name" value="ETF_a/b_N"/>
</dbReference>
<comment type="caution">
    <text evidence="11">The sequence shown here is derived from an EMBL/GenBank/DDBJ whole genome shotgun (WGS) entry which is preliminary data.</text>
</comment>
<organism evidence="11 12">
    <name type="scientific">Tabrizicola oligotrophica</name>
    <dbReference type="NCBI Taxonomy" id="2710650"/>
    <lineage>
        <taxon>Bacteria</taxon>
        <taxon>Pseudomonadati</taxon>
        <taxon>Pseudomonadota</taxon>
        <taxon>Alphaproteobacteria</taxon>
        <taxon>Rhodobacterales</taxon>
        <taxon>Paracoccaceae</taxon>
        <taxon>Tabrizicola</taxon>
    </lineage>
</organism>
<dbReference type="Pfam" id="PF00766">
    <property type="entry name" value="ETF_alpha"/>
    <property type="match status" value="1"/>
</dbReference>
<dbReference type="SUPFAM" id="SSF52467">
    <property type="entry name" value="DHS-like NAD/FAD-binding domain"/>
    <property type="match status" value="1"/>
</dbReference>
<dbReference type="InterPro" id="IPR033947">
    <property type="entry name" value="ETF_alpha_N"/>
</dbReference>
<dbReference type="Pfam" id="PF01012">
    <property type="entry name" value="ETF"/>
    <property type="match status" value="1"/>
</dbReference>
<dbReference type="PANTHER" id="PTHR43153">
    <property type="entry name" value="ELECTRON TRANSFER FLAVOPROTEIN ALPHA"/>
    <property type="match status" value="1"/>
</dbReference>
<evidence type="ECO:0000256" key="1">
    <source>
        <dbReference type="ARBA" id="ARBA00005817"/>
    </source>
</evidence>
<comment type="similarity">
    <text evidence="1">Belongs to the ETF alpha-subunit/FixB family.</text>
</comment>
<dbReference type="RefSeq" id="WP_164626160.1">
    <property type="nucleotide sequence ID" value="NZ_JAAIVJ010000007.1"/>
</dbReference>
<evidence type="ECO:0000313" key="12">
    <source>
        <dbReference type="Proteomes" id="UP000477782"/>
    </source>
</evidence>
<dbReference type="InterPro" id="IPR029035">
    <property type="entry name" value="DHS-like_NAD/FAD-binding_dom"/>
</dbReference>
<dbReference type="InterPro" id="IPR014731">
    <property type="entry name" value="ETF_asu_C"/>
</dbReference>
<dbReference type="GO" id="GO:0033539">
    <property type="term" value="P:fatty acid beta-oxidation using acyl-CoA dehydrogenase"/>
    <property type="evidence" value="ECO:0007669"/>
    <property type="project" value="TreeGrafter"/>
</dbReference>
<evidence type="ECO:0000256" key="5">
    <source>
        <dbReference type="ARBA" id="ARBA00022982"/>
    </source>
</evidence>
<dbReference type="InterPro" id="IPR001308">
    <property type="entry name" value="ETF_a/FixB"/>
</dbReference>
<dbReference type="GO" id="GO:0009055">
    <property type="term" value="F:electron transfer activity"/>
    <property type="evidence" value="ECO:0007669"/>
    <property type="project" value="InterPro"/>
</dbReference>
<dbReference type="PANTHER" id="PTHR43153:SF1">
    <property type="entry name" value="ELECTRON TRANSFER FLAVOPROTEIN SUBUNIT ALPHA, MITOCHONDRIAL"/>
    <property type="match status" value="1"/>
</dbReference>
<dbReference type="InterPro" id="IPR014729">
    <property type="entry name" value="Rossmann-like_a/b/a_fold"/>
</dbReference>
<evidence type="ECO:0000256" key="8">
    <source>
        <dbReference type="ARBA" id="ARBA00079299"/>
    </source>
</evidence>
<comment type="function">
    <text evidence="6">The electron transfer flavoprotein serves as a specific electron acceptor for other dehydrogenases. It transfers the electrons to the main respiratory chain via ETF-ubiquinone oxidoreductase (ETF dehydrogenase).</text>
</comment>
<dbReference type="PROSITE" id="PS00696">
    <property type="entry name" value="ETF_ALPHA"/>
    <property type="match status" value="1"/>
</dbReference>
<comment type="cofactor">
    <cofactor evidence="9">
        <name>FAD</name>
        <dbReference type="ChEBI" id="CHEBI:57692"/>
    </cofactor>
    <text evidence="9">Binds 1 FAD per dimer.</text>
</comment>
<dbReference type="Gene3D" id="3.40.50.1220">
    <property type="entry name" value="TPP-binding domain"/>
    <property type="match status" value="1"/>
</dbReference>
<dbReference type="Gene3D" id="3.40.50.620">
    <property type="entry name" value="HUPs"/>
    <property type="match status" value="1"/>
</dbReference>
<dbReference type="Proteomes" id="UP000477782">
    <property type="component" value="Unassembled WGS sequence"/>
</dbReference>
<evidence type="ECO:0000259" key="10">
    <source>
        <dbReference type="SMART" id="SM00893"/>
    </source>
</evidence>
<feature type="binding site" evidence="9">
    <location>
        <position position="196"/>
    </location>
    <ligand>
        <name>FAD</name>
        <dbReference type="ChEBI" id="CHEBI:57692"/>
    </ligand>
</feature>
<feature type="domain" description="Electron transfer flavoprotein alpha/beta-subunit N-terminal" evidence="10">
    <location>
        <begin position="3"/>
        <end position="181"/>
    </location>
</feature>
<proteinExistence type="inferred from homology"/>
<dbReference type="AlphaFoldDB" id="A0A6M0QW57"/>
<keyword evidence="12" id="KW-1185">Reference proteome</keyword>
<protein>
    <recommendedName>
        <fullName evidence="7">Electron transfer flavoprotein subunit alpha</fullName>
    </recommendedName>
    <alternativeName>
        <fullName evidence="8">Electron transfer flavoprotein large subunit</fullName>
    </alternativeName>
</protein>
<accession>A0A6M0QW57</accession>
<dbReference type="GO" id="GO:0050660">
    <property type="term" value="F:flavin adenine dinucleotide binding"/>
    <property type="evidence" value="ECO:0007669"/>
    <property type="project" value="InterPro"/>
</dbReference>
<dbReference type="CDD" id="cd01715">
    <property type="entry name" value="ETF_alpha"/>
    <property type="match status" value="1"/>
</dbReference>
<evidence type="ECO:0000256" key="9">
    <source>
        <dbReference type="PIRSR" id="PIRSR000089-1"/>
    </source>
</evidence>
<evidence type="ECO:0000256" key="3">
    <source>
        <dbReference type="ARBA" id="ARBA00022630"/>
    </source>
</evidence>
<evidence type="ECO:0000256" key="2">
    <source>
        <dbReference type="ARBA" id="ARBA00022448"/>
    </source>
</evidence>
<feature type="binding site" evidence="9">
    <location>
        <begin position="235"/>
        <end position="239"/>
    </location>
    <ligand>
        <name>FAD</name>
        <dbReference type="ChEBI" id="CHEBI:57692"/>
    </ligand>
</feature>
<keyword evidence="4 9" id="KW-0274">FAD</keyword>
<keyword evidence="5" id="KW-0249">Electron transport</keyword>
<dbReference type="SMART" id="SM00893">
    <property type="entry name" value="ETF"/>
    <property type="match status" value="1"/>
</dbReference>
<dbReference type="InterPro" id="IPR018206">
    <property type="entry name" value="ETF_asu_C_CS"/>
</dbReference>
<evidence type="ECO:0000313" key="11">
    <source>
        <dbReference type="EMBL" id="NEY91074.1"/>
    </source>
</evidence>
<evidence type="ECO:0000256" key="6">
    <source>
        <dbReference type="ARBA" id="ARBA00025649"/>
    </source>
</evidence>
<dbReference type="SUPFAM" id="SSF52402">
    <property type="entry name" value="Adenine nucleotide alpha hydrolases-like"/>
    <property type="match status" value="1"/>
</dbReference>
<name>A0A6M0QW57_9RHOB</name>
<feature type="binding site" evidence="9">
    <location>
        <begin position="252"/>
        <end position="259"/>
    </location>
    <ligand>
        <name>FAD</name>
        <dbReference type="ChEBI" id="CHEBI:57692"/>
    </ligand>
</feature>